<comment type="subcellular location">
    <subcellularLocation>
        <location evidence="1">Membrane</location>
        <topology evidence="1">Multi-pass membrane protein</topology>
    </subcellularLocation>
</comment>
<dbReference type="GO" id="GO:0016020">
    <property type="term" value="C:membrane"/>
    <property type="evidence" value="ECO:0007669"/>
    <property type="project" value="UniProtKB-SubCell"/>
</dbReference>
<keyword evidence="5 8" id="KW-1133">Transmembrane helix</keyword>
<accession>A0A5N7BYF2</accession>
<feature type="transmembrane region" description="Helical" evidence="8">
    <location>
        <begin position="137"/>
        <end position="156"/>
    </location>
</feature>
<keyword evidence="6 8" id="KW-0472">Membrane</keyword>
<dbReference type="PANTHER" id="PTHR11360">
    <property type="entry name" value="MONOCARBOXYLATE TRANSPORTER"/>
    <property type="match status" value="1"/>
</dbReference>
<feature type="transmembrane region" description="Helical" evidence="8">
    <location>
        <begin position="252"/>
        <end position="274"/>
    </location>
</feature>
<feature type="transmembrane region" description="Helical" evidence="8">
    <location>
        <begin position="360"/>
        <end position="379"/>
    </location>
</feature>
<protein>
    <submittedName>
        <fullName evidence="10">Major facilitator superfamily domain-containing protein</fullName>
    </submittedName>
</protein>
<feature type="transmembrane region" description="Helical" evidence="8">
    <location>
        <begin position="188"/>
        <end position="208"/>
    </location>
</feature>
<reference evidence="10" key="2">
    <citation type="submission" date="2019-04" db="EMBL/GenBank/DDBJ databases">
        <title>Friends and foes A comparative genomics studyof 23 Aspergillus species from section Flavi.</title>
        <authorList>
            <consortium name="DOE Joint Genome Institute"/>
            <person name="Kjaerbolling I."/>
            <person name="Vesth T."/>
            <person name="Frisvad J.C."/>
            <person name="Nybo J.L."/>
            <person name="Theobald S."/>
            <person name="Kildgaard S."/>
            <person name="Isbrandt T."/>
            <person name="Kuo A."/>
            <person name="Sato A."/>
            <person name="Lyhne E.K."/>
            <person name="Kogle M.E."/>
            <person name="Wiebenga A."/>
            <person name="Kun R.S."/>
            <person name="Lubbers R.J."/>
            <person name="Makela M.R."/>
            <person name="Barry K."/>
            <person name="Chovatia M."/>
            <person name="Clum A."/>
            <person name="Daum C."/>
            <person name="Haridas S."/>
            <person name="He G."/>
            <person name="LaButti K."/>
            <person name="Lipzen A."/>
            <person name="Mondo S."/>
            <person name="Riley R."/>
            <person name="Salamov A."/>
            <person name="Simmons B.A."/>
            <person name="Magnuson J.K."/>
            <person name="Henrissat B."/>
            <person name="Mortensen U.H."/>
            <person name="Larsen T.O."/>
            <person name="Devries R.P."/>
            <person name="Grigoriev I.V."/>
            <person name="Machida M."/>
            <person name="Baker S.E."/>
            <person name="Andersen M.R."/>
        </authorList>
    </citation>
    <scope>NUCLEOTIDE SEQUENCE [LARGE SCALE GENOMIC DNA]</scope>
    <source>
        <strain evidence="10">IBT 14317</strain>
    </source>
</reference>
<feature type="transmembrane region" description="Helical" evidence="8">
    <location>
        <begin position="422"/>
        <end position="443"/>
    </location>
</feature>
<feature type="transmembrane region" description="Helical" evidence="8">
    <location>
        <begin position="220"/>
        <end position="240"/>
    </location>
</feature>
<evidence type="ECO:0000256" key="2">
    <source>
        <dbReference type="ARBA" id="ARBA00006727"/>
    </source>
</evidence>
<organism evidence="10">
    <name type="scientific">Petromyces alliaceus</name>
    <name type="common">Aspergillus alliaceus</name>
    <dbReference type="NCBI Taxonomy" id="209559"/>
    <lineage>
        <taxon>Eukaryota</taxon>
        <taxon>Fungi</taxon>
        <taxon>Dikarya</taxon>
        <taxon>Ascomycota</taxon>
        <taxon>Pezizomycotina</taxon>
        <taxon>Eurotiomycetes</taxon>
        <taxon>Eurotiomycetidae</taxon>
        <taxon>Eurotiales</taxon>
        <taxon>Aspergillaceae</taxon>
        <taxon>Aspergillus</taxon>
        <taxon>Aspergillus subgen. Circumdati</taxon>
    </lineage>
</organism>
<keyword evidence="12" id="KW-1185">Reference proteome</keyword>
<feature type="transmembrane region" description="Helical" evidence="8">
    <location>
        <begin position="455"/>
        <end position="473"/>
    </location>
</feature>
<dbReference type="Pfam" id="PF07690">
    <property type="entry name" value="MFS_1"/>
    <property type="match status" value="1"/>
</dbReference>
<dbReference type="PANTHER" id="PTHR11360:SF224">
    <property type="entry name" value="MAJOR FACILITATOR SUPERFAMILY (MFS) PROFILE DOMAIN-CONTAINING PROTEIN-RELATED"/>
    <property type="match status" value="1"/>
</dbReference>
<feature type="transmembrane region" description="Helical" evidence="8">
    <location>
        <begin position="163"/>
        <end position="182"/>
    </location>
</feature>
<proteinExistence type="inferred from homology"/>
<evidence type="ECO:0000256" key="3">
    <source>
        <dbReference type="ARBA" id="ARBA00022448"/>
    </source>
</evidence>
<dbReference type="InterPro" id="IPR036259">
    <property type="entry name" value="MFS_trans_sf"/>
</dbReference>
<evidence type="ECO:0000256" key="1">
    <source>
        <dbReference type="ARBA" id="ARBA00004141"/>
    </source>
</evidence>
<name>A0A5N7BYF2_PETAA</name>
<dbReference type="Proteomes" id="UP000326877">
    <property type="component" value="Unassembled WGS sequence"/>
</dbReference>
<keyword evidence="4 8" id="KW-0812">Transmembrane</keyword>
<evidence type="ECO:0000259" key="9">
    <source>
        <dbReference type="PROSITE" id="PS50850"/>
    </source>
</evidence>
<dbReference type="PROSITE" id="PS50850">
    <property type="entry name" value="MFS"/>
    <property type="match status" value="1"/>
</dbReference>
<evidence type="ECO:0000256" key="8">
    <source>
        <dbReference type="SAM" id="Phobius"/>
    </source>
</evidence>
<feature type="domain" description="Major facilitator superfamily (MFS) profile" evidence="9">
    <location>
        <begin position="96"/>
        <end position="477"/>
    </location>
</feature>
<dbReference type="AlphaFoldDB" id="A0A5N7BYF2"/>
<gene>
    <name evidence="10" type="ORF">BDV23DRAFT_162392</name>
    <name evidence="11" type="ORF">ETB97_001884</name>
</gene>
<evidence type="ECO:0000313" key="12">
    <source>
        <dbReference type="Proteomes" id="UP000541154"/>
    </source>
</evidence>
<evidence type="ECO:0000256" key="4">
    <source>
        <dbReference type="ARBA" id="ARBA00022692"/>
    </source>
</evidence>
<dbReference type="Gene3D" id="1.20.1250.20">
    <property type="entry name" value="MFS general substrate transporter like domains"/>
    <property type="match status" value="1"/>
</dbReference>
<evidence type="ECO:0000256" key="6">
    <source>
        <dbReference type="ARBA" id="ARBA00023136"/>
    </source>
</evidence>
<dbReference type="InterPro" id="IPR050327">
    <property type="entry name" value="Proton-linked_MCT"/>
</dbReference>
<feature type="transmembrane region" description="Helical" evidence="8">
    <location>
        <begin position="295"/>
        <end position="317"/>
    </location>
</feature>
<dbReference type="GO" id="GO:0022857">
    <property type="term" value="F:transmembrane transporter activity"/>
    <property type="evidence" value="ECO:0007669"/>
    <property type="project" value="InterPro"/>
</dbReference>
<sequence length="486" mass="52400">MPSPQEIQHSAESVVAESIGPSEPSTTPAFASDAHLNPGETKEGYQLEGIRAGSKPIIEDGSGIGGDPEKSGATTLSAPTKAPGAPPDGGVMAWTVVLGAFCGLFVSFGWINCIGVFLDYYKSHQLSDLPTSTVTWITSLEIFMMFFGGPIVGIFFDNFGPRWILIAGTFFHVFGLMMVSISKEYYQFILAQGVCSPIGTSAIFHGCLTSVSTWFRRRRALALGVTTCGSSVGGVIFPIMVARLIPRVGFGWTMRICGFLSLGLLIIANVTVQSRLQHTRKPFRPLDFVRPLRELPFVLTTAATFCVYWGLFLPFAFIPTQAERYGMSAYLASYLIPILNGASIIGRLVPPYLADLFGRFNLMILTSLFSVIIVLALWLPSRSNAPAIVFTSLYGFSSGAAVSLAPALVAQISDLREIGVRSGTYFCIVSFAALTGMPIAGSLLPDPLHGSYTKLEIFCGVVMFGGVVFYLLARGRISGWGLMHKV</sequence>
<evidence type="ECO:0000256" key="5">
    <source>
        <dbReference type="ARBA" id="ARBA00022989"/>
    </source>
</evidence>
<evidence type="ECO:0000256" key="7">
    <source>
        <dbReference type="SAM" id="MobiDB-lite"/>
    </source>
</evidence>
<dbReference type="Proteomes" id="UP000541154">
    <property type="component" value="Unassembled WGS sequence"/>
</dbReference>
<evidence type="ECO:0000313" key="11">
    <source>
        <dbReference type="EMBL" id="KAF5860179.1"/>
    </source>
</evidence>
<keyword evidence="3" id="KW-0813">Transport</keyword>
<dbReference type="EMBL" id="SPNV01000139">
    <property type="protein sequence ID" value="KAF5860179.1"/>
    <property type="molecule type" value="Genomic_DNA"/>
</dbReference>
<dbReference type="InterPro" id="IPR020846">
    <property type="entry name" value="MFS_dom"/>
</dbReference>
<dbReference type="InterPro" id="IPR011701">
    <property type="entry name" value="MFS"/>
</dbReference>
<comment type="similarity">
    <text evidence="2">Belongs to the major facilitator superfamily. Monocarboxylate porter (TC 2.A.1.13) family.</text>
</comment>
<dbReference type="SUPFAM" id="SSF103473">
    <property type="entry name" value="MFS general substrate transporter"/>
    <property type="match status" value="1"/>
</dbReference>
<feature type="transmembrane region" description="Helical" evidence="8">
    <location>
        <begin position="385"/>
        <end position="410"/>
    </location>
</feature>
<feature type="region of interest" description="Disordered" evidence="7">
    <location>
        <begin position="1"/>
        <end position="83"/>
    </location>
</feature>
<feature type="compositionally biased region" description="Polar residues" evidence="7">
    <location>
        <begin position="1"/>
        <end position="11"/>
    </location>
</feature>
<feature type="transmembrane region" description="Helical" evidence="8">
    <location>
        <begin position="91"/>
        <end position="117"/>
    </location>
</feature>
<dbReference type="CDD" id="cd17352">
    <property type="entry name" value="MFS_MCT_SLC16"/>
    <property type="match status" value="1"/>
</dbReference>
<evidence type="ECO:0000313" key="10">
    <source>
        <dbReference type="EMBL" id="KAE8386866.1"/>
    </source>
</evidence>
<dbReference type="OrthoDB" id="5667at2759"/>
<dbReference type="EMBL" id="ML735303">
    <property type="protein sequence ID" value="KAE8386866.1"/>
    <property type="molecule type" value="Genomic_DNA"/>
</dbReference>
<accession>A0A8H6A4U2</accession>
<feature type="transmembrane region" description="Helical" evidence="8">
    <location>
        <begin position="329"/>
        <end position="348"/>
    </location>
</feature>
<reference evidence="11 12" key="1">
    <citation type="submission" date="2019-04" db="EMBL/GenBank/DDBJ databases">
        <title>Aspergillus burnettii sp. nov., novel species from soil in southeast Queensland.</title>
        <authorList>
            <person name="Gilchrist C.L.M."/>
            <person name="Pitt J.I."/>
            <person name="Lange L."/>
            <person name="Lacey H.J."/>
            <person name="Vuong D."/>
            <person name="Midgley D.J."/>
            <person name="Greenfield P."/>
            <person name="Bradbury M."/>
            <person name="Lacey E."/>
            <person name="Busk P.K."/>
            <person name="Pilgaard B."/>
            <person name="Chooi Y.H."/>
            <person name="Piggott A.M."/>
        </authorList>
    </citation>
    <scope>NUCLEOTIDE SEQUENCE [LARGE SCALE GENOMIC DNA]</scope>
    <source>
        <strain evidence="11 12">FRR 5400</strain>
    </source>
</reference>